<protein>
    <submittedName>
        <fullName evidence="2">Uncharacterized protein</fullName>
    </submittedName>
</protein>
<dbReference type="Proteomes" id="UP000887581">
    <property type="component" value="Unplaced"/>
</dbReference>
<evidence type="ECO:0000313" key="2">
    <source>
        <dbReference type="WBParaSite" id="sdigi.contig124.g4817.t1"/>
    </source>
</evidence>
<evidence type="ECO:0000313" key="1">
    <source>
        <dbReference type="Proteomes" id="UP000887581"/>
    </source>
</evidence>
<name>A0A915PIL7_9BILA</name>
<accession>A0A915PIL7</accession>
<proteinExistence type="predicted"/>
<organism evidence="1 2">
    <name type="scientific">Setaria digitata</name>
    <dbReference type="NCBI Taxonomy" id="48799"/>
    <lineage>
        <taxon>Eukaryota</taxon>
        <taxon>Metazoa</taxon>
        <taxon>Ecdysozoa</taxon>
        <taxon>Nematoda</taxon>
        <taxon>Chromadorea</taxon>
        <taxon>Rhabditida</taxon>
        <taxon>Spirurina</taxon>
        <taxon>Spiruromorpha</taxon>
        <taxon>Filarioidea</taxon>
        <taxon>Setariidae</taxon>
        <taxon>Setaria</taxon>
    </lineage>
</organism>
<keyword evidence="1" id="KW-1185">Reference proteome</keyword>
<dbReference type="WBParaSite" id="sdigi.contig124.g4817.t1">
    <property type="protein sequence ID" value="sdigi.contig124.g4817.t1"/>
    <property type="gene ID" value="sdigi.contig124.g4817"/>
</dbReference>
<dbReference type="AlphaFoldDB" id="A0A915PIL7"/>
<reference evidence="2" key="1">
    <citation type="submission" date="2022-11" db="UniProtKB">
        <authorList>
            <consortium name="WormBaseParasite"/>
        </authorList>
    </citation>
    <scope>IDENTIFICATION</scope>
</reference>
<sequence>MRRKENNEEKGERSCGESACQRSFLFDSYVYINRDTSCKERKKRRFMWSTCNTISLLEKMKPKLKRTM</sequence>